<evidence type="ECO:0000313" key="2">
    <source>
        <dbReference type="EMBL" id="OPF88295.1"/>
    </source>
</evidence>
<dbReference type="GO" id="GO:0006950">
    <property type="term" value="P:response to stress"/>
    <property type="evidence" value="ECO:0007669"/>
    <property type="project" value="UniProtKB-ARBA"/>
</dbReference>
<dbReference type="Gene3D" id="3.30.2010.10">
    <property type="entry name" value="Metalloproteases ('zincins'), catalytic domain"/>
    <property type="match status" value="1"/>
</dbReference>
<dbReference type="Pfam" id="PF10263">
    <property type="entry name" value="SprT-like"/>
    <property type="match status" value="1"/>
</dbReference>
<organism evidence="2 3">
    <name type="scientific">Vagococcus martis</name>
    <dbReference type="NCBI Taxonomy" id="1768210"/>
    <lineage>
        <taxon>Bacteria</taxon>
        <taxon>Bacillati</taxon>
        <taxon>Bacillota</taxon>
        <taxon>Bacilli</taxon>
        <taxon>Lactobacillales</taxon>
        <taxon>Enterococcaceae</taxon>
        <taxon>Vagococcus</taxon>
    </lineage>
</organism>
<name>A0A1V4DID8_9ENTE</name>
<dbReference type="NCBIfam" id="NF003339">
    <property type="entry name" value="PRK04351.1"/>
    <property type="match status" value="1"/>
</dbReference>
<reference evidence="2 3" key="1">
    <citation type="submission" date="2017-02" db="EMBL/GenBank/DDBJ databases">
        <title>Vagococcus cremeus sp. nov., isolated from the small intestine of a marten, Martes flavigula.</title>
        <authorList>
            <person name="Tak E.J."/>
            <person name="Bae J.-W."/>
        </authorList>
    </citation>
    <scope>NUCLEOTIDE SEQUENCE [LARGE SCALE GENOMIC DNA]</scope>
    <source>
        <strain evidence="2 3">D7T301</strain>
    </source>
</reference>
<dbReference type="Proteomes" id="UP000189970">
    <property type="component" value="Unassembled WGS sequence"/>
</dbReference>
<dbReference type="EMBL" id="MVAB01000001">
    <property type="protein sequence ID" value="OPF88295.1"/>
    <property type="molecule type" value="Genomic_DNA"/>
</dbReference>
<dbReference type="AlphaFoldDB" id="A0A1V4DID8"/>
<dbReference type="InterPro" id="IPR006640">
    <property type="entry name" value="SprT-like_domain"/>
</dbReference>
<gene>
    <name evidence="2" type="ORF">BW731_08970</name>
</gene>
<evidence type="ECO:0000259" key="1">
    <source>
        <dbReference type="SMART" id="SM00731"/>
    </source>
</evidence>
<dbReference type="SMART" id="SM00731">
    <property type="entry name" value="SprT"/>
    <property type="match status" value="1"/>
</dbReference>
<protein>
    <submittedName>
        <fullName evidence="2">SprT family protein</fullName>
    </submittedName>
</protein>
<keyword evidence="3" id="KW-1185">Reference proteome</keyword>
<comment type="caution">
    <text evidence="2">The sequence shown here is derived from an EMBL/GenBank/DDBJ whole genome shotgun (WGS) entry which is preliminary data.</text>
</comment>
<evidence type="ECO:0000313" key="3">
    <source>
        <dbReference type="Proteomes" id="UP000189970"/>
    </source>
</evidence>
<accession>A0A1V4DID8</accession>
<sequence>MNDGELQTLVEKTSLMYFDKPFLHQASFNKRLKTTGGRYHLSSHQLDFNPAILDVYDEEVLIGIIKHELCHYHLHLENRGYRHSDKEFKELLKQVDGLRFTPKLREPPERKVYLIECSKCKKTFQRKKRLNLSKYRCQCGGKLHYLSK</sequence>
<proteinExistence type="predicted"/>
<feature type="domain" description="SprT-like" evidence="1">
    <location>
        <begin position="4"/>
        <end position="146"/>
    </location>
</feature>
<dbReference type="RefSeq" id="WP_079347456.1">
    <property type="nucleotide sequence ID" value="NZ_MVAB01000001.1"/>
</dbReference>